<name>A0ABP0NFW7_9DINO</name>
<feature type="compositionally biased region" description="Basic and acidic residues" evidence="1">
    <location>
        <begin position="129"/>
        <end position="141"/>
    </location>
</feature>
<keyword evidence="3" id="KW-1185">Reference proteome</keyword>
<feature type="non-terminal residue" evidence="2">
    <location>
        <position position="1"/>
    </location>
</feature>
<gene>
    <name evidence="2" type="ORF">SCF082_LOCUS32276</name>
</gene>
<dbReference type="EMBL" id="CAXAMM010027869">
    <property type="protein sequence ID" value="CAK9061714.1"/>
    <property type="molecule type" value="Genomic_DNA"/>
</dbReference>
<feature type="region of interest" description="Disordered" evidence="1">
    <location>
        <begin position="128"/>
        <end position="152"/>
    </location>
</feature>
<evidence type="ECO:0000313" key="3">
    <source>
        <dbReference type="Proteomes" id="UP001642464"/>
    </source>
</evidence>
<accession>A0ABP0NFW7</accession>
<evidence type="ECO:0000313" key="2">
    <source>
        <dbReference type="EMBL" id="CAK9061714.1"/>
    </source>
</evidence>
<feature type="compositionally biased region" description="Acidic residues" evidence="1">
    <location>
        <begin position="1"/>
        <end position="22"/>
    </location>
</feature>
<comment type="caution">
    <text evidence="2">The sequence shown here is derived from an EMBL/GenBank/DDBJ whole genome shotgun (WGS) entry which is preliminary data.</text>
</comment>
<protein>
    <submittedName>
        <fullName evidence="2">Uncharacterized protein</fullName>
    </submittedName>
</protein>
<feature type="region of interest" description="Disordered" evidence="1">
    <location>
        <begin position="1"/>
        <end position="108"/>
    </location>
</feature>
<dbReference type="Proteomes" id="UP001642464">
    <property type="component" value="Unassembled WGS sequence"/>
</dbReference>
<proteinExistence type="predicted"/>
<sequence length="152" mass="17233">HDEEEDSEETEGQEDSEEDDQESREKKKMQWMHHLQQDLGIQIQGDETVHEEELVTESGGAESEEDLSTSHEVGVEIVLSGSEDDEEAEREAEKRGNDTFITYGQKRPMNKHLRRRFAAQANGIADSYAEEKGAGQKKQKDQGQVQNSKEVS</sequence>
<evidence type="ECO:0000256" key="1">
    <source>
        <dbReference type="SAM" id="MobiDB-lite"/>
    </source>
</evidence>
<reference evidence="2 3" key="1">
    <citation type="submission" date="2024-02" db="EMBL/GenBank/DDBJ databases">
        <authorList>
            <person name="Chen Y."/>
            <person name="Shah S."/>
            <person name="Dougan E. K."/>
            <person name="Thang M."/>
            <person name="Chan C."/>
        </authorList>
    </citation>
    <scope>NUCLEOTIDE SEQUENCE [LARGE SCALE GENOMIC DNA]</scope>
</reference>
<organism evidence="2 3">
    <name type="scientific">Durusdinium trenchii</name>
    <dbReference type="NCBI Taxonomy" id="1381693"/>
    <lineage>
        <taxon>Eukaryota</taxon>
        <taxon>Sar</taxon>
        <taxon>Alveolata</taxon>
        <taxon>Dinophyceae</taxon>
        <taxon>Suessiales</taxon>
        <taxon>Symbiodiniaceae</taxon>
        <taxon>Durusdinium</taxon>
    </lineage>
</organism>